<evidence type="ECO:0000313" key="6">
    <source>
        <dbReference type="Ensembl" id="ENSCHIP00000025070.1"/>
    </source>
</evidence>
<dbReference type="PANTHER" id="PTHR45696:SF10">
    <property type="entry name" value="LARGE RIBOSOMAL SUBUNIT PROTEIN P1"/>
    <property type="match status" value="1"/>
</dbReference>
<dbReference type="AlphaFoldDB" id="A0A452FL04"/>
<dbReference type="STRING" id="9925.ENSCHIP00000025070"/>
<evidence type="ECO:0000256" key="1">
    <source>
        <dbReference type="ARBA" id="ARBA00003362"/>
    </source>
</evidence>
<accession>A0A452FL04</accession>
<evidence type="ECO:0000256" key="3">
    <source>
        <dbReference type="ARBA" id="ARBA00022980"/>
    </source>
</evidence>
<evidence type="ECO:0000256" key="2">
    <source>
        <dbReference type="ARBA" id="ARBA00005436"/>
    </source>
</evidence>
<dbReference type="PANTHER" id="PTHR45696">
    <property type="entry name" value="60S ACIDIC RIBOSOMAL PROTEIN P1"/>
    <property type="match status" value="1"/>
</dbReference>
<dbReference type="GO" id="GO:0030295">
    <property type="term" value="F:protein kinase activator activity"/>
    <property type="evidence" value="ECO:0007669"/>
    <property type="project" value="TreeGrafter"/>
</dbReference>
<name>A0A452FL04_CAPHI</name>
<dbReference type="Proteomes" id="UP000291000">
    <property type="component" value="Chromosome 17"/>
</dbReference>
<feature type="compositionally biased region" description="Basic and acidic residues" evidence="5">
    <location>
        <begin position="68"/>
        <end position="79"/>
    </location>
</feature>
<dbReference type="GO" id="GO:0002181">
    <property type="term" value="P:cytoplasmic translation"/>
    <property type="evidence" value="ECO:0007669"/>
    <property type="project" value="TreeGrafter"/>
</dbReference>
<reference evidence="6 7" key="1">
    <citation type="submission" date="2016-04" db="EMBL/GenBank/DDBJ databases">
        <title>Polished mammalian reference genomes with single-molecule sequencing and chromosome conformation capture applied to the Capra hircus genome.</title>
        <authorList>
            <person name="Bickhart D.M."/>
            <person name="Koren S."/>
            <person name="Rosen B."/>
            <person name="Hastie A."/>
            <person name="Liachko I."/>
            <person name="Sullivan S.T."/>
            <person name="Burton J."/>
            <person name="Sayre B.L."/>
            <person name="Huson H.J."/>
            <person name="Lee J."/>
            <person name="Lam E."/>
            <person name="Kelley C.M."/>
            <person name="Hutchison J.L."/>
            <person name="Zhou Y."/>
            <person name="Sun J."/>
            <person name="Crisa A."/>
            <person name="Schwartz J.C."/>
            <person name="Hammond J.A."/>
            <person name="Schroeder S.G."/>
            <person name="Liu G.E."/>
            <person name="Dunham M."/>
            <person name="Shendure J."/>
            <person name="Sonstegard T.S."/>
            <person name="Phillippy A.M."/>
            <person name="Van Tassell C.P."/>
            <person name="Smith T.P."/>
        </authorList>
    </citation>
    <scope>NUCLEOTIDE SEQUENCE [LARGE SCALE GENOMIC DNA]</scope>
</reference>
<dbReference type="Gene3D" id="1.10.10.1410">
    <property type="match status" value="1"/>
</dbReference>
<keyword evidence="7" id="KW-1185">Reference proteome</keyword>
<dbReference type="InterPro" id="IPR038716">
    <property type="entry name" value="P1/P2_N_sf"/>
</dbReference>
<keyword evidence="4" id="KW-0687">Ribonucleoprotein</keyword>
<dbReference type="GO" id="GO:0022625">
    <property type="term" value="C:cytosolic large ribosomal subunit"/>
    <property type="evidence" value="ECO:0007669"/>
    <property type="project" value="TreeGrafter"/>
</dbReference>
<sequence length="93" mass="10105">IVQVLELACIYSALILHNNEVMVMENKINTFIKAAGLFARALAYVNIRSLICIVGADGPILSTTAAPAEEKNVEAKKEESEESDDDMGFGLFD</sequence>
<dbReference type="Pfam" id="PF00428">
    <property type="entry name" value="Ribosomal_60s"/>
    <property type="match status" value="1"/>
</dbReference>
<dbReference type="OMA" id="AYVNIRS"/>
<dbReference type="GeneTree" id="ENSGT00940000163712"/>
<evidence type="ECO:0000313" key="7">
    <source>
        <dbReference type="Proteomes" id="UP000291000"/>
    </source>
</evidence>
<evidence type="ECO:0000256" key="4">
    <source>
        <dbReference type="ARBA" id="ARBA00023274"/>
    </source>
</evidence>
<feature type="region of interest" description="Disordered" evidence="5">
    <location>
        <begin position="67"/>
        <end position="93"/>
    </location>
</feature>
<comment type="function">
    <text evidence="1">Plays an important role in the elongation step of protein synthesis.</text>
</comment>
<reference evidence="6" key="2">
    <citation type="submission" date="2025-08" db="UniProtKB">
        <authorList>
            <consortium name="Ensembl"/>
        </authorList>
    </citation>
    <scope>IDENTIFICATION</scope>
</reference>
<dbReference type="EMBL" id="LWLT01000018">
    <property type="status" value="NOT_ANNOTATED_CDS"/>
    <property type="molecule type" value="Genomic_DNA"/>
</dbReference>
<reference evidence="6" key="3">
    <citation type="submission" date="2025-09" db="UniProtKB">
        <authorList>
            <consortium name="Ensembl"/>
        </authorList>
    </citation>
    <scope>IDENTIFICATION</scope>
</reference>
<evidence type="ECO:0000256" key="5">
    <source>
        <dbReference type="SAM" id="MobiDB-lite"/>
    </source>
</evidence>
<proteinExistence type="inferred from homology"/>
<organism evidence="6 7">
    <name type="scientific">Capra hircus</name>
    <name type="common">Goat</name>
    <dbReference type="NCBI Taxonomy" id="9925"/>
    <lineage>
        <taxon>Eukaryota</taxon>
        <taxon>Metazoa</taxon>
        <taxon>Chordata</taxon>
        <taxon>Craniata</taxon>
        <taxon>Vertebrata</taxon>
        <taxon>Euteleostomi</taxon>
        <taxon>Mammalia</taxon>
        <taxon>Eutheria</taxon>
        <taxon>Laurasiatheria</taxon>
        <taxon>Artiodactyla</taxon>
        <taxon>Ruminantia</taxon>
        <taxon>Pecora</taxon>
        <taxon>Bovidae</taxon>
        <taxon>Caprinae</taxon>
        <taxon>Capra</taxon>
    </lineage>
</organism>
<dbReference type="GO" id="GO:0043021">
    <property type="term" value="F:ribonucleoprotein complex binding"/>
    <property type="evidence" value="ECO:0007669"/>
    <property type="project" value="TreeGrafter"/>
</dbReference>
<keyword evidence="3" id="KW-0689">Ribosomal protein</keyword>
<dbReference type="CDD" id="cd05831">
    <property type="entry name" value="Ribosomal_P1"/>
    <property type="match status" value="1"/>
</dbReference>
<dbReference type="GO" id="GO:0003735">
    <property type="term" value="F:structural constituent of ribosome"/>
    <property type="evidence" value="ECO:0007669"/>
    <property type="project" value="TreeGrafter"/>
</dbReference>
<evidence type="ECO:0008006" key="8">
    <source>
        <dbReference type="Google" id="ProtNLM"/>
    </source>
</evidence>
<comment type="similarity">
    <text evidence="2">Belongs to the eukaryotic ribosomal protein P1/P2 family.</text>
</comment>
<protein>
    <recommendedName>
        <fullName evidence="8">60S acidic ribosomal protein P0</fullName>
    </recommendedName>
</protein>
<dbReference type="Ensembl" id="ENSCHIT00000032931.1">
    <property type="protein sequence ID" value="ENSCHIP00000025070.1"/>
    <property type="gene ID" value="ENSCHIG00000021994.1"/>
</dbReference>